<reference evidence="1 2" key="1">
    <citation type="submission" date="2018-11" db="EMBL/GenBank/DDBJ databases">
        <title>Cryobacterium sp. nov., isolated from rhizosphere soil of lettuce.</title>
        <authorList>
            <person name="Wang Y."/>
        </authorList>
    </citation>
    <scope>NUCLEOTIDE SEQUENCE [LARGE SCALE GENOMIC DNA]</scope>
    <source>
        <strain evidence="1 2">NEAU-85</strain>
    </source>
</reference>
<dbReference type="EMBL" id="RDSR01000002">
    <property type="protein sequence ID" value="RNE66938.1"/>
    <property type="molecule type" value="Genomic_DNA"/>
</dbReference>
<comment type="caution">
    <text evidence="1">The sequence shown here is derived from an EMBL/GenBank/DDBJ whole genome shotgun (WGS) entry which is preliminary data.</text>
</comment>
<keyword evidence="2" id="KW-1185">Reference proteome</keyword>
<evidence type="ECO:0000313" key="1">
    <source>
        <dbReference type="EMBL" id="RNE66938.1"/>
    </source>
</evidence>
<name>A0A3M8LR05_9MICO</name>
<dbReference type="OrthoDB" id="5517693at2"/>
<gene>
    <name evidence="1" type="ORF">EEJ31_01635</name>
</gene>
<proteinExistence type="predicted"/>
<organism evidence="1 2">
    <name type="scientific">Cryobacterium tepidiphilum</name>
    <dbReference type="NCBI Taxonomy" id="2486026"/>
    <lineage>
        <taxon>Bacteria</taxon>
        <taxon>Bacillati</taxon>
        <taxon>Actinomycetota</taxon>
        <taxon>Actinomycetes</taxon>
        <taxon>Micrococcales</taxon>
        <taxon>Microbacteriaceae</taxon>
        <taxon>Cryobacterium</taxon>
    </lineage>
</organism>
<dbReference type="RefSeq" id="WP_123044552.1">
    <property type="nucleotide sequence ID" value="NZ_RDSR01000002.1"/>
</dbReference>
<dbReference type="Proteomes" id="UP000279859">
    <property type="component" value="Unassembled WGS sequence"/>
</dbReference>
<accession>A0A3M8LR05</accession>
<protein>
    <recommendedName>
        <fullName evidence="3">Type IV toxin-antitoxin system AbiEi family antitoxin domain-containing protein</fullName>
    </recommendedName>
</protein>
<sequence length="327" mass="36683">MDTWDHPSELELTREHGLVGLDGRVLRRARERGEKLRLARGVYVPSTVWQSADDDARYLLRIQAAVLTRVSSPVLSHFSAARMWGLPVLGSWPREVHFIVPSGVVRRSQNGIVWHRTPLSDDDVVEVDGLLVTSRLRTLVDLARVSPFVSAVVALDAGLRPLPTWVRTTGTDTVLKDELTEAALRLGAAPGGRPARMAADFADGLAASPGESASRANVFLAGMPAPVLQVEYRSADGHRDITDFTWEADRHVRRRVLLGEFDGKVKYTRNQYLKGRSIEEVVWEEKLREDRLRAPDRGMVRWIWNTALSPVRLRTLLLEAGLRPEKR</sequence>
<dbReference type="AlphaFoldDB" id="A0A3M8LR05"/>
<evidence type="ECO:0000313" key="2">
    <source>
        <dbReference type="Proteomes" id="UP000279859"/>
    </source>
</evidence>
<evidence type="ECO:0008006" key="3">
    <source>
        <dbReference type="Google" id="ProtNLM"/>
    </source>
</evidence>